<comment type="caution">
    <text evidence="2">The sequence shown here is derived from an EMBL/GenBank/DDBJ whole genome shotgun (WGS) entry which is preliminary data.</text>
</comment>
<feature type="domain" description="Calcineurin-like phosphoesterase" evidence="1">
    <location>
        <begin position="17"/>
        <end position="118"/>
    </location>
</feature>
<dbReference type="EMBL" id="VSSQ01048666">
    <property type="protein sequence ID" value="MPN02716.1"/>
    <property type="molecule type" value="Genomic_DNA"/>
</dbReference>
<dbReference type="InterPro" id="IPR004843">
    <property type="entry name" value="Calcineurin-like_PHP"/>
</dbReference>
<dbReference type="AlphaFoldDB" id="A0A645EMP7"/>
<organism evidence="2">
    <name type="scientific">bioreactor metagenome</name>
    <dbReference type="NCBI Taxonomy" id="1076179"/>
    <lineage>
        <taxon>unclassified sequences</taxon>
        <taxon>metagenomes</taxon>
        <taxon>ecological metagenomes</taxon>
    </lineage>
</organism>
<reference evidence="2" key="1">
    <citation type="submission" date="2019-08" db="EMBL/GenBank/DDBJ databases">
        <authorList>
            <person name="Kucharzyk K."/>
            <person name="Murdoch R.W."/>
            <person name="Higgins S."/>
            <person name="Loffler F."/>
        </authorList>
    </citation>
    <scope>NUCLEOTIDE SEQUENCE</scope>
</reference>
<dbReference type="Gene3D" id="3.60.21.10">
    <property type="match status" value="1"/>
</dbReference>
<dbReference type="SUPFAM" id="SSF56300">
    <property type="entry name" value="Metallo-dependent phosphatases"/>
    <property type="match status" value="1"/>
</dbReference>
<gene>
    <name evidence="2" type="ORF">SDC9_149932</name>
</gene>
<protein>
    <recommendedName>
        <fullName evidence="1">Calcineurin-like phosphoesterase domain-containing protein</fullName>
    </recommendedName>
</protein>
<dbReference type="InterPro" id="IPR029052">
    <property type="entry name" value="Metallo-depent_PP-like"/>
</dbReference>
<dbReference type="GO" id="GO:0016787">
    <property type="term" value="F:hydrolase activity"/>
    <property type="evidence" value="ECO:0007669"/>
    <property type="project" value="InterPro"/>
</dbReference>
<proteinExistence type="predicted"/>
<evidence type="ECO:0000259" key="1">
    <source>
        <dbReference type="Pfam" id="PF00149"/>
    </source>
</evidence>
<evidence type="ECO:0000313" key="2">
    <source>
        <dbReference type="EMBL" id="MPN02716.1"/>
    </source>
</evidence>
<accession>A0A645EMP7</accession>
<dbReference type="Pfam" id="PF00149">
    <property type="entry name" value="Metallophos"/>
    <property type="match status" value="1"/>
</dbReference>
<sequence>MGYVYVPDSIKNIKERKLLHISDTPVIFFSAFGKLLKELSPDIIIHTGDMVDNIKLEMYKERLPKYEYHLKSIMDMLESSDAKELYICAGNHDNIELLHKYAKKSTIIEEHSYIEIFNAKAALSHYPYKIVQNPADYNFFGHDISIGNDMVNNRIYLNGISTINILTEKTKRVFYLPYPYGTNESRLMKGKIGL</sequence>
<name>A0A645EMP7_9ZZZZ</name>